<accession>A0A8S5LU17</accession>
<organism evidence="1">
    <name type="scientific">Siphoviridae sp. ctKm44</name>
    <dbReference type="NCBI Taxonomy" id="2826245"/>
    <lineage>
        <taxon>Viruses</taxon>
        <taxon>Duplodnaviria</taxon>
        <taxon>Heunggongvirae</taxon>
        <taxon>Uroviricota</taxon>
        <taxon>Caudoviricetes</taxon>
    </lineage>
</organism>
<reference evidence="1" key="1">
    <citation type="journal article" date="2021" name="Proc. Natl. Acad. Sci. U.S.A.">
        <title>A Catalog of Tens of Thousands of Viruses from Human Metagenomes Reveals Hidden Associations with Chronic Diseases.</title>
        <authorList>
            <person name="Tisza M.J."/>
            <person name="Buck C.B."/>
        </authorList>
    </citation>
    <scope>NUCLEOTIDE SEQUENCE</scope>
    <source>
        <strain evidence="1">CtKm44</strain>
    </source>
</reference>
<protein>
    <submittedName>
        <fullName evidence="1">Uncharacterized protein</fullName>
    </submittedName>
</protein>
<dbReference type="EMBL" id="BK014735">
    <property type="protein sequence ID" value="DAD73402.1"/>
    <property type="molecule type" value="Genomic_DNA"/>
</dbReference>
<evidence type="ECO:0000313" key="1">
    <source>
        <dbReference type="EMBL" id="DAD73402.1"/>
    </source>
</evidence>
<proteinExistence type="predicted"/>
<name>A0A8S5LU17_9CAUD</name>
<sequence length="87" mass="10629">MGKNIDFRVFKDHHWVGIAYVKDHIGQIIGFKFMYKGPEKLKDTYEPGDYFRAEVLGFEYDLVFERDFWHKLDEKTDEYGLEFRILW</sequence>